<name>A0A4Y2BQQ5_ARAVE</name>
<reference evidence="1 2" key="1">
    <citation type="journal article" date="2019" name="Sci. Rep.">
        <title>Orb-weaving spider Araneus ventricosus genome elucidates the spidroin gene catalogue.</title>
        <authorList>
            <person name="Kono N."/>
            <person name="Nakamura H."/>
            <person name="Ohtoshi R."/>
            <person name="Moran D.A.P."/>
            <person name="Shinohara A."/>
            <person name="Yoshida Y."/>
            <person name="Fujiwara M."/>
            <person name="Mori M."/>
            <person name="Tomita M."/>
            <person name="Arakawa K."/>
        </authorList>
    </citation>
    <scope>NUCLEOTIDE SEQUENCE [LARGE SCALE GENOMIC DNA]</scope>
</reference>
<evidence type="ECO:0000313" key="2">
    <source>
        <dbReference type="Proteomes" id="UP000499080"/>
    </source>
</evidence>
<dbReference type="EMBL" id="BGPR01000098">
    <property type="protein sequence ID" value="GBL93979.1"/>
    <property type="molecule type" value="Genomic_DNA"/>
</dbReference>
<protein>
    <submittedName>
        <fullName evidence="1">Uncharacterized protein</fullName>
    </submittedName>
</protein>
<comment type="caution">
    <text evidence="1">The sequence shown here is derived from an EMBL/GenBank/DDBJ whole genome shotgun (WGS) entry which is preliminary data.</text>
</comment>
<keyword evidence="2" id="KW-1185">Reference proteome</keyword>
<accession>A0A4Y2BQQ5</accession>
<proteinExistence type="predicted"/>
<organism evidence="1 2">
    <name type="scientific">Araneus ventricosus</name>
    <name type="common">Orbweaver spider</name>
    <name type="synonym">Epeira ventricosa</name>
    <dbReference type="NCBI Taxonomy" id="182803"/>
    <lineage>
        <taxon>Eukaryota</taxon>
        <taxon>Metazoa</taxon>
        <taxon>Ecdysozoa</taxon>
        <taxon>Arthropoda</taxon>
        <taxon>Chelicerata</taxon>
        <taxon>Arachnida</taxon>
        <taxon>Araneae</taxon>
        <taxon>Araneomorphae</taxon>
        <taxon>Entelegynae</taxon>
        <taxon>Araneoidea</taxon>
        <taxon>Araneidae</taxon>
        <taxon>Araneus</taxon>
    </lineage>
</organism>
<dbReference type="AlphaFoldDB" id="A0A4Y2BQQ5"/>
<dbReference type="Proteomes" id="UP000499080">
    <property type="component" value="Unassembled WGS sequence"/>
</dbReference>
<evidence type="ECO:0000313" key="1">
    <source>
        <dbReference type="EMBL" id="GBL93979.1"/>
    </source>
</evidence>
<sequence length="101" mass="11500">MECCRLQWKVLIWGGGSRIENPVPMKILRVQGLLHVKLDRAKYLTLPVKIPTLARSTQGPEIQELVHRGGFSEEPVGEICDQHIDTPRRKCEIPFTVRVSV</sequence>
<gene>
    <name evidence="1" type="ORF">AVEN_76700_1</name>
</gene>